<accession>A0ABU3BTZ0</accession>
<protein>
    <submittedName>
        <fullName evidence="5">Aldo/keto reductase</fullName>
    </submittedName>
</protein>
<dbReference type="InterPro" id="IPR023210">
    <property type="entry name" value="NADP_OxRdtase_dom"/>
</dbReference>
<gene>
    <name evidence="5" type="ORF">RM540_13445</name>
</gene>
<dbReference type="PROSITE" id="PS00062">
    <property type="entry name" value="ALDOKETO_REDUCTASE_2"/>
    <property type="match status" value="1"/>
</dbReference>
<evidence type="ECO:0000313" key="6">
    <source>
        <dbReference type="Proteomes" id="UP001267426"/>
    </source>
</evidence>
<comment type="caution">
    <text evidence="5">The sequence shown here is derived from an EMBL/GenBank/DDBJ whole genome shotgun (WGS) entry which is preliminary data.</text>
</comment>
<evidence type="ECO:0000259" key="4">
    <source>
        <dbReference type="Pfam" id="PF00248"/>
    </source>
</evidence>
<comment type="similarity">
    <text evidence="1">Belongs to the aldo/keto reductase family.</text>
</comment>
<dbReference type="PIRSF" id="PIRSF000097">
    <property type="entry name" value="AKR"/>
    <property type="match status" value="1"/>
</dbReference>
<organism evidence="5 6">
    <name type="scientific">Rubrivirga litoralis</name>
    <dbReference type="NCBI Taxonomy" id="3075598"/>
    <lineage>
        <taxon>Bacteria</taxon>
        <taxon>Pseudomonadati</taxon>
        <taxon>Rhodothermota</taxon>
        <taxon>Rhodothermia</taxon>
        <taxon>Rhodothermales</taxon>
        <taxon>Rubricoccaceae</taxon>
        <taxon>Rubrivirga</taxon>
    </lineage>
</organism>
<sequence length="272" mass="29336">MTHYDVHGVSIPALGFGTWQITGDAAREAVEHALALGYRHIDTAQIYGNEAEVGAALAASSVPRDDVFLTTKVWTDQMGAGRLGPSVDESLEKLGTDHVDLLLLHWPNDSVPLDQMLRDLDTVREAGKARLVGVSNYPAGLLRRALDVVPELATDQVEYHPFLDQSALLDVVRDRGMVLTAYSPLAQGEAVSDETLREIGEAHGATAAQVALAWLLDQDRVVAIPKASSASHREGNLGALDVSLTDDDRARIAALPKDHRLANPDFAPDWDA</sequence>
<dbReference type="InterPro" id="IPR020471">
    <property type="entry name" value="AKR"/>
</dbReference>
<dbReference type="PRINTS" id="PR00069">
    <property type="entry name" value="ALDKETRDTASE"/>
</dbReference>
<dbReference type="Proteomes" id="UP001267426">
    <property type="component" value="Unassembled WGS sequence"/>
</dbReference>
<keyword evidence="3" id="KW-0560">Oxidoreductase</keyword>
<dbReference type="SUPFAM" id="SSF51430">
    <property type="entry name" value="NAD(P)-linked oxidoreductase"/>
    <property type="match status" value="1"/>
</dbReference>
<evidence type="ECO:0000313" key="5">
    <source>
        <dbReference type="EMBL" id="MDT0632760.1"/>
    </source>
</evidence>
<keyword evidence="2" id="KW-0521">NADP</keyword>
<dbReference type="PANTHER" id="PTHR43827">
    <property type="entry name" value="2,5-DIKETO-D-GLUCONIC ACID REDUCTASE"/>
    <property type="match status" value="1"/>
</dbReference>
<reference evidence="5 6" key="1">
    <citation type="submission" date="2023-09" db="EMBL/GenBank/DDBJ databases">
        <authorList>
            <person name="Rey-Velasco X."/>
        </authorList>
    </citation>
    <scope>NUCLEOTIDE SEQUENCE [LARGE SCALE GENOMIC DNA]</scope>
    <source>
        <strain evidence="5 6">F394</strain>
    </source>
</reference>
<dbReference type="RefSeq" id="WP_311664961.1">
    <property type="nucleotide sequence ID" value="NZ_JAVRHT010000037.1"/>
</dbReference>
<dbReference type="PROSITE" id="PS00798">
    <property type="entry name" value="ALDOKETO_REDUCTASE_1"/>
    <property type="match status" value="1"/>
</dbReference>
<feature type="domain" description="NADP-dependent oxidoreductase" evidence="4">
    <location>
        <begin position="14"/>
        <end position="255"/>
    </location>
</feature>
<evidence type="ECO:0000256" key="2">
    <source>
        <dbReference type="ARBA" id="ARBA00022857"/>
    </source>
</evidence>
<dbReference type="EMBL" id="JAVRHT010000037">
    <property type="protein sequence ID" value="MDT0632760.1"/>
    <property type="molecule type" value="Genomic_DNA"/>
</dbReference>
<proteinExistence type="inferred from homology"/>
<evidence type="ECO:0000256" key="3">
    <source>
        <dbReference type="ARBA" id="ARBA00023002"/>
    </source>
</evidence>
<dbReference type="InterPro" id="IPR018170">
    <property type="entry name" value="Aldo/ket_reductase_CS"/>
</dbReference>
<dbReference type="Pfam" id="PF00248">
    <property type="entry name" value="Aldo_ket_red"/>
    <property type="match status" value="1"/>
</dbReference>
<keyword evidence="6" id="KW-1185">Reference proteome</keyword>
<dbReference type="InterPro" id="IPR036812">
    <property type="entry name" value="NAD(P)_OxRdtase_dom_sf"/>
</dbReference>
<dbReference type="Gene3D" id="3.20.20.100">
    <property type="entry name" value="NADP-dependent oxidoreductase domain"/>
    <property type="match status" value="1"/>
</dbReference>
<evidence type="ECO:0000256" key="1">
    <source>
        <dbReference type="ARBA" id="ARBA00007905"/>
    </source>
</evidence>
<name>A0ABU3BTZ0_9BACT</name>
<dbReference type="PANTHER" id="PTHR43827:SF3">
    <property type="entry name" value="NADP-DEPENDENT OXIDOREDUCTASE DOMAIN-CONTAINING PROTEIN"/>
    <property type="match status" value="1"/>
</dbReference>